<gene>
    <name evidence="1" type="ORF">IZO911_LOCUS32566</name>
    <name evidence="2" type="ORF">KXQ929_LOCUS29452</name>
</gene>
<dbReference type="SUPFAM" id="SSF82171">
    <property type="entry name" value="DPP6 N-terminal domain-like"/>
    <property type="match status" value="1"/>
</dbReference>
<organism evidence="2 3">
    <name type="scientific">Adineta steineri</name>
    <dbReference type="NCBI Taxonomy" id="433720"/>
    <lineage>
        <taxon>Eukaryota</taxon>
        <taxon>Metazoa</taxon>
        <taxon>Spiralia</taxon>
        <taxon>Gnathifera</taxon>
        <taxon>Rotifera</taxon>
        <taxon>Eurotatoria</taxon>
        <taxon>Bdelloidea</taxon>
        <taxon>Adinetida</taxon>
        <taxon>Adinetidae</taxon>
        <taxon>Adineta</taxon>
    </lineage>
</organism>
<accession>A0A819PSM3</accession>
<dbReference type="Proteomes" id="UP000663860">
    <property type="component" value="Unassembled WGS sequence"/>
</dbReference>
<name>A0A819PSM3_9BILA</name>
<sequence length="198" mass="23161">MKRQKIGAVYAVDRESGSRLRFITCGSVTDHLFLNRGYHTIQQYKIADWTKHREWTKGSLNYKDNDEIRDIAIDRNETYLVMNVRENGTTWVVDIRLTDDNLTRHRQIVGFHHKLQLFDPLNHWLFVHGNPNKLHLYDVQGDDAQIPKEVLFGDNENHPSFTFSKNAPIHFRWMGQTRLLLGTVVDSTKTGAVKIYKI</sequence>
<evidence type="ECO:0000313" key="3">
    <source>
        <dbReference type="Proteomes" id="UP000663868"/>
    </source>
</evidence>
<evidence type="ECO:0000313" key="2">
    <source>
        <dbReference type="EMBL" id="CAF4017207.1"/>
    </source>
</evidence>
<evidence type="ECO:0000313" key="1">
    <source>
        <dbReference type="EMBL" id="CAF1273621.1"/>
    </source>
</evidence>
<proteinExistence type="predicted"/>
<dbReference type="EMBL" id="CAJOBB010003051">
    <property type="protein sequence ID" value="CAF4017207.1"/>
    <property type="molecule type" value="Genomic_DNA"/>
</dbReference>
<protein>
    <submittedName>
        <fullName evidence="2">Uncharacterized protein</fullName>
    </submittedName>
</protein>
<dbReference type="Proteomes" id="UP000663868">
    <property type="component" value="Unassembled WGS sequence"/>
</dbReference>
<dbReference type="AlphaFoldDB" id="A0A819PSM3"/>
<reference evidence="2" key="1">
    <citation type="submission" date="2021-02" db="EMBL/GenBank/DDBJ databases">
        <authorList>
            <person name="Nowell W R."/>
        </authorList>
    </citation>
    <scope>NUCLEOTIDE SEQUENCE</scope>
</reference>
<dbReference type="EMBL" id="CAJNOE010000568">
    <property type="protein sequence ID" value="CAF1273621.1"/>
    <property type="molecule type" value="Genomic_DNA"/>
</dbReference>
<comment type="caution">
    <text evidence="2">The sequence shown here is derived from an EMBL/GenBank/DDBJ whole genome shotgun (WGS) entry which is preliminary data.</text>
</comment>